<feature type="transmembrane region" description="Helical" evidence="1">
    <location>
        <begin position="128"/>
        <end position="149"/>
    </location>
</feature>
<sequence length="173" mass="18393">MEGKIYKGILVAFLGVIILALPFKALAQTGTEPIVCDLKQLKDDKGIPLYSSGNPSWFFPDCVYFEGTSKEKTCGCRNINVFLQLLVNVVNVAFEVVGGVALLFFIYGGFVILTAAGGERVKKGKETLVAAAIGLVIIFSAQLLLSFILDTVIKAGGSTSVSLPTGSINVEIK</sequence>
<evidence type="ECO:0000313" key="3">
    <source>
        <dbReference type="Proteomes" id="UP000034837"/>
    </source>
</evidence>
<evidence type="ECO:0000313" key="2">
    <source>
        <dbReference type="EMBL" id="KKS57140.1"/>
    </source>
</evidence>
<keyword evidence="1" id="KW-1133">Transmembrane helix</keyword>
<proteinExistence type="predicted"/>
<gene>
    <name evidence="2" type="ORF">UV20_C0003G0082</name>
</gene>
<evidence type="ECO:0000256" key="1">
    <source>
        <dbReference type="SAM" id="Phobius"/>
    </source>
</evidence>
<keyword evidence="1" id="KW-0472">Membrane</keyword>
<reference evidence="2 3" key="1">
    <citation type="journal article" date="2015" name="Nature">
        <title>rRNA introns, odd ribosomes, and small enigmatic genomes across a large radiation of phyla.</title>
        <authorList>
            <person name="Brown C.T."/>
            <person name="Hug L.A."/>
            <person name="Thomas B.C."/>
            <person name="Sharon I."/>
            <person name="Castelle C.J."/>
            <person name="Singh A."/>
            <person name="Wilkins M.J."/>
            <person name="Williams K.H."/>
            <person name="Banfield J.F."/>
        </authorList>
    </citation>
    <scope>NUCLEOTIDE SEQUENCE [LARGE SCALE GENOMIC DNA]</scope>
</reference>
<feature type="transmembrane region" description="Helical" evidence="1">
    <location>
        <begin position="92"/>
        <end position="116"/>
    </location>
</feature>
<comment type="caution">
    <text evidence="2">The sequence shown here is derived from an EMBL/GenBank/DDBJ whole genome shotgun (WGS) entry which is preliminary data.</text>
</comment>
<dbReference type="Pfam" id="PF18895">
    <property type="entry name" value="T4SS_pilin"/>
    <property type="match status" value="1"/>
</dbReference>
<dbReference type="EMBL" id="LCDO01000003">
    <property type="protein sequence ID" value="KKS57140.1"/>
    <property type="molecule type" value="Genomic_DNA"/>
</dbReference>
<dbReference type="Proteomes" id="UP000034837">
    <property type="component" value="Unassembled WGS sequence"/>
</dbReference>
<dbReference type="AlphaFoldDB" id="A0A0G1A7X8"/>
<accession>A0A0G1A7X8</accession>
<name>A0A0G1A7X8_9BACT</name>
<protein>
    <submittedName>
        <fullName evidence="2">Uncharacterized protein</fullName>
    </submittedName>
</protein>
<organism evidence="2 3">
    <name type="scientific">Candidatus Magasanikbacteria bacterium GW2011_GWA2_42_32</name>
    <dbReference type="NCBI Taxonomy" id="1619039"/>
    <lineage>
        <taxon>Bacteria</taxon>
        <taxon>Candidatus Magasanikiibacteriota</taxon>
    </lineage>
</organism>
<dbReference type="InterPro" id="IPR043993">
    <property type="entry name" value="T4SS_pilin"/>
</dbReference>
<keyword evidence="1" id="KW-0812">Transmembrane</keyword>